<dbReference type="InterPro" id="IPR045340">
    <property type="entry name" value="DUF6533"/>
</dbReference>
<reference evidence="3 4" key="1">
    <citation type="journal article" date="2016" name="Mol. Biol. Evol.">
        <title>Comparative Genomics of Early-Diverging Mushroom-Forming Fungi Provides Insights into the Origins of Lignocellulose Decay Capabilities.</title>
        <authorList>
            <person name="Nagy L.G."/>
            <person name="Riley R."/>
            <person name="Tritt A."/>
            <person name="Adam C."/>
            <person name="Daum C."/>
            <person name="Floudas D."/>
            <person name="Sun H."/>
            <person name="Yadav J.S."/>
            <person name="Pangilinan J."/>
            <person name="Larsson K.H."/>
            <person name="Matsuura K."/>
            <person name="Barry K."/>
            <person name="Labutti K."/>
            <person name="Kuo R."/>
            <person name="Ohm R.A."/>
            <person name="Bhattacharya S.S."/>
            <person name="Shirouzu T."/>
            <person name="Yoshinaga Y."/>
            <person name="Martin F.M."/>
            <person name="Grigoriev I.V."/>
            <person name="Hibbett D.S."/>
        </authorList>
    </citation>
    <scope>NUCLEOTIDE SEQUENCE [LARGE SCALE GENOMIC DNA]</scope>
    <source>
        <strain evidence="3 4">HHB12733</strain>
    </source>
</reference>
<dbReference type="OrthoDB" id="3354157at2759"/>
<keyword evidence="1" id="KW-0812">Transmembrane</keyword>
<feature type="transmembrane region" description="Helical" evidence="1">
    <location>
        <begin position="238"/>
        <end position="260"/>
    </location>
</feature>
<dbReference type="Pfam" id="PF20151">
    <property type="entry name" value="DUF6533"/>
    <property type="match status" value="1"/>
</dbReference>
<evidence type="ECO:0000313" key="3">
    <source>
        <dbReference type="EMBL" id="KZT61332.1"/>
    </source>
</evidence>
<feature type="transmembrane region" description="Helical" evidence="1">
    <location>
        <begin position="170"/>
        <end position="191"/>
    </location>
</feature>
<dbReference type="EMBL" id="KV423924">
    <property type="protein sequence ID" value="KZT61332.1"/>
    <property type="molecule type" value="Genomic_DNA"/>
</dbReference>
<evidence type="ECO:0000259" key="2">
    <source>
        <dbReference type="Pfam" id="PF20151"/>
    </source>
</evidence>
<sequence>MDLQTIITALQDVQISRYLSLASYVALVYDFLLTLPTEITLIWNGRWSIVKILFFIIRYTVPIVITVNLVQLTGYSNFVSGNLSTNFCQRVILVLIYWQLIALAMVDVIVCLRIHAIWQRRRDVFVILAGMWLVTYIVTFSVTIWITKTAFSSISYIAEINLCGATPPKFLWTAWLPGVVFEAAVCTLTSVRTFQHWRHDGVALRDALSQDGLIYFLFGFITRLFNLLIWGGVNTATYWALLGEQFSFALTGIVCSRLLLNLRGVQNQQEWSEATDVLSQTESRNESRSHNEKALTTLWVADTGGQSFLEQIYGKVYNAELRPTFNFLDEYDASK</sequence>
<feature type="transmembrane region" description="Helical" evidence="1">
    <location>
        <begin position="52"/>
        <end position="71"/>
    </location>
</feature>
<evidence type="ECO:0000256" key="1">
    <source>
        <dbReference type="SAM" id="Phobius"/>
    </source>
</evidence>
<evidence type="ECO:0000313" key="4">
    <source>
        <dbReference type="Proteomes" id="UP000076842"/>
    </source>
</evidence>
<dbReference type="STRING" id="1353952.A0A165J3P8"/>
<proteinExistence type="predicted"/>
<feature type="transmembrane region" description="Helical" evidence="1">
    <location>
        <begin position="21"/>
        <end position="43"/>
    </location>
</feature>
<protein>
    <recommendedName>
        <fullName evidence="2">DUF6533 domain-containing protein</fullName>
    </recommendedName>
</protein>
<keyword evidence="1" id="KW-1133">Transmembrane helix</keyword>
<dbReference type="Proteomes" id="UP000076842">
    <property type="component" value="Unassembled WGS sequence"/>
</dbReference>
<organism evidence="3 4">
    <name type="scientific">Calocera cornea HHB12733</name>
    <dbReference type="NCBI Taxonomy" id="1353952"/>
    <lineage>
        <taxon>Eukaryota</taxon>
        <taxon>Fungi</taxon>
        <taxon>Dikarya</taxon>
        <taxon>Basidiomycota</taxon>
        <taxon>Agaricomycotina</taxon>
        <taxon>Dacrymycetes</taxon>
        <taxon>Dacrymycetales</taxon>
        <taxon>Dacrymycetaceae</taxon>
        <taxon>Calocera</taxon>
    </lineage>
</organism>
<keyword evidence="1" id="KW-0472">Membrane</keyword>
<name>A0A165J3P8_9BASI</name>
<keyword evidence="4" id="KW-1185">Reference proteome</keyword>
<dbReference type="AlphaFoldDB" id="A0A165J3P8"/>
<accession>A0A165J3P8</accession>
<feature type="transmembrane region" description="Helical" evidence="1">
    <location>
        <begin position="91"/>
        <end position="112"/>
    </location>
</feature>
<feature type="domain" description="DUF6533" evidence="2">
    <location>
        <begin position="18"/>
        <end position="63"/>
    </location>
</feature>
<dbReference type="InParanoid" id="A0A165J3P8"/>
<gene>
    <name evidence="3" type="ORF">CALCODRAFT_480046</name>
</gene>
<feature type="transmembrane region" description="Helical" evidence="1">
    <location>
        <begin position="124"/>
        <end position="146"/>
    </location>
</feature>
<feature type="transmembrane region" description="Helical" evidence="1">
    <location>
        <begin position="212"/>
        <end position="232"/>
    </location>
</feature>